<evidence type="ECO:0000313" key="8">
    <source>
        <dbReference type="EnsemblPlants" id="Kaladp0039s0010.1.v1.1.CDS.1"/>
    </source>
</evidence>
<keyword evidence="3 6" id="KW-0732">Signal</keyword>
<comment type="similarity">
    <text evidence="5">Belongs to the cysteine-rich repeat secretory protein family.</text>
</comment>
<dbReference type="InterPro" id="IPR002902">
    <property type="entry name" value="GNK2"/>
</dbReference>
<dbReference type="InterPro" id="IPR050581">
    <property type="entry name" value="CRR_secretory_protein"/>
</dbReference>
<keyword evidence="4" id="KW-0677">Repeat</keyword>
<dbReference type="InterPro" id="IPR038408">
    <property type="entry name" value="GNK2_sf"/>
</dbReference>
<keyword evidence="9" id="KW-1185">Reference proteome</keyword>
<evidence type="ECO:0000256" key="4">
    <source>
        <dbReference type="ARBA" id="ARBA00022737"/>
    </source>
</evidence>
<protein>
    <recommendedName>
        <fullName evidence="7">Gnk2-homologous domain-containing protein</fullName>
    </recommendedName>
</protein>
<comment type="subcellular location">
    <subcellularLocation>
        <location evidence="1">Secreted</location>
    </subcellularLocation>
</comment>
<dbReference type="CDD" id="cd23509">
    <property type="entry name" value="Gnk2-like"/>
    <property type="match status" value="2"/>
</dbReference>
<dbReference type="Pfam" id="PF01657">
    <property type="entry name" value="Stress-antifung"/>
    <property type="match status" value="2"/>
</dbReference>
<feature type="domain" description="Gnk2-homologous" evidence="7">
    <location>
        <begin position="23"/>
        <end position="126"/>
    </location>
</feature>
<proteinExistence type="inferred from homology"/>
<dbReference type="PROSITE" id="PS51473">
    <property type="entry name" value="GNK2"/>
    <property type="match status" value="2"/>
</dbReference>
<dbReference type="Proteomes" id="UP000594263">
    <property type="component" value="Unplaced"/>
</dbReference>
<evidence type="ECO:0000256" key="6">
    <source>
        <dbReference type="SAM" id="SignalP"/>
    </source>
</evidence>
<dbReference type="Gene3D" id="3.30.430.20">
    <property type="entry name" value="Gnk2 domain, C-X8-C-X2-C motif"/>
    <property type="match status" value="2"/>
</dbReference>
<evidence type="ECO:0000256" key="1">
    <source>
        <dbReference type="ARBA" id="ARBA00004613"/>
    </source>
</evidence>
<sequence>MSGSTSLCILSLALVLQTVFGASPLYHFCTSNSNFTARSPYESSLNKLIATLSVKTPPTGFAKASKGQNSQDTAYGSSLCRGDVSKEDCKTCVVEAGGEIRKRCEYNKGATIWYDNCMFKYTDQNFFGQIDYNLRVYMWNVNNVSDPTTFNAKTKKLLSKLAQEAYEVEKLYAVGETKLDKSTKLYGLTQCTRDLSSADCKTCLENAIAELPNCCDGKEGGRVLAGSCNFRYEIYPFVNA</sequence>
<name>A0A7N0TJ27_KALFE</name>
<dbReference type="PANTHER" id="PTHR32411">
    <property type="entry name" value="CYSTEINE-RICH REPEAT SECRETORY PROTEIN 38-RELATED"/>
    <property type="match status" value="1"/>
</dbReference>
<dbReference type="Gramene" id="Kaladp0039s0010.1.v1.1">
    <property type="protein sequence ID" value="Kaladp0039s0010.1.v1.1.CDS.1"/>
    <property type="gene ID" value="Kaladp0039s0010.v1.1"/>
</dbReference>
<evidence type="ECO:0000313" key="9">
    <source>
        <dbReference type="Proteomes" id="UP000594263"/>
    </source>
</evidence>
<feature type="chain" id="PRO_5029579242" description="Gnk2-homologous domain-containing protein" evidence="6">
    <location>
        <begin position="22"/>
        <end position="240"/>
    </location>
</feature>
<dbReference type="EnsemblPlants" id="Kaladp0039s0010.1.v1.1">
    <property type="protein sequence ID" value="Kaladp0039s0010.1.v1.1.CDS.1"/>
    <property type="gene ID" value="Kaladp0039s0010.v1.1"/>
</dbReference>
<dbReference type="FunFam" id="3.30.430.20:FF:000002">
    <property type="entry name" value="Cysteine-rich receptor-like protein kinase 10"/>
    <property type="match status" value="1"/>
</dbReference>
<dbReference type="PANTHER" id="PTHR32411:SF43">
    <property type="entry name" value="CYSTEINE-RICH REPEAT SECRETORY PROTEIN 38"/>
    <property type="match status" value="1"/>
</dbReference>
<organism evidence="8 9">
    <name type="scientific">Kalanchoe fedtschenkoi</name>
    <name type="common">Lavender scallops</name>
    <name type="synonym">South American air plant</name>
    <dbReference type="NCBI Taxonomy" id="63787"/>
    <lineage>
        <taxon>Eukaryota</taxon>
        <taxon>Viridiplantae</taxon>
        <taxon>Streptophyta</taxon>
        <taxon>Embryophyta</taxon>
        <taxon>Tracheophyta</taxon>
        <taxon>Spermatophyta</taxon>
        <taxon>Magnoliopsida</taxon>
        <taxon>eudicotyledons</taxon>
        <taxon>Gunneridae</taxon>
        <taxon>Pentapetalae</taxon>
        <taxon>Saxifragales</taxon>
        <taxon>Crassulaceae</taxon>
        <taxon>Kalanchoe</taxon>
    </lineage>
</organism>
<keyword evidence="2" id="KW-0964">Secreted</keyword>
<dbReference type="AlphaFoldDB" id="A0A7N0TJ27"/>
<dbReference type="GO" id="GO:0005576">
    <property type="term" value="C:extracellular region"/>
    <property type="evidence" value="ECO:0007669"/>
    <property type="project" value="UniProtKB-SubCell"/>
</dbReference>
<reference evidence="8" key="1">
    <citation type="submission" date="2021-01" db="UniProtKB">
        <authorList>
            <consortium name="EnsemblPlants"/>
        </authorList>
    </citation>
    <scope>IDENTIFICATION</scope>
</reference>
<dbReference type="OMA" id="ESCKACL"/>
<evidence type="ECO:0000256" key="3">
    <source>
        <dbReference type="ARBA" id="ARBA00022729"/>
    </source>
</evidence>
<evidence type="ECO:0000256" key="2">
    <source>
        <dbReference type="ARBA" id="ARBA00022525"/>
    </source>
</evidence>
<accession>A0A7N0TJ27</accession>
<evidence type="ECO:0000256" key="5">
    <source>
        <dbReference type="ARBA" id="ARBA00038515"/>
    </source>
</evidence>
<feature type="domain" description="Gnk2-homologous" evidence="7">
    <location>
        <begin position="132"/>
        <end position="237"/>
    </location>
</feature>
<evidence type="ECO:0000259" key="7">
    <source>
        <dbReference type="PROSITE" id="PS51473"/>
    </source>
</evidence>
<feature type="signal peptide" evidence="6">
    <location>
        <begin position="1"/>
        <end position="21"/>
    </location>
</feature>